<proteinExistence type="predicted"/>
<gene>
    <name evidence="1" type="ORF">ACFOGH_01715</name>
</gene>
<dbReference type="RefSeq" id="WP_380071323.1">
    <property type="nucleotide sequence ID" value="NZ_JBHRTO010000001.1"/>
</dbReference>
<evidence type="ECO:0000313" key="1">
    <source>
        <dbReference type="EMBL" id="MFC3179691.1"/>
    </source>
</evidence>
<accession>A0ABV7IT70</accession>
<sequence length="297" mass="33705">MSDPAISEPRMKVACITTVRNDRIFLRKWIDYYGGNFGRQALFVIIDGLDETIPQGFDGVNFLHLRHRDWAAEVSNVPLRRVVMEHNRSRAISDLARTLWRYDYDAVIATDVDEFLVADPARHGSLNDFIQGHQVRTSTLSGLGLDVVQHLKSEPAIDPAQPFLAQRRVAVVSNAYTKPVLAFKPVTWGAGLHRVKRRNFHVSPDLFVFHFGMIDYETAMGRANDPNLIAAGWGPHMQRRESLFRMVEAATPVEGAPLFDGFRKRLTWRRRLLAWNKPAPLPGPPVVVIPERLRAVL</sequence>
<evidence type="ECO:0000313" key="2">
    <source>
        <dbReference type="Proteomes" id="UP001595547"/>
    </source>
</evidence>
<dbReference type="Pfam" id="PF13704">
    <property type="entry name" value="Glyco_tranf_2_4"/>
    <property type="match status" value="1"/>
</dbReference>
<organism evidence="1 2">
    <name type="scientific">Cypionkella sinensis</name>
    <dbReference type="NCBI Taxonomy" id="1756043"/>
    <lineage>
        <taxon>Bacteria</taxon>
        <taxon>Pseudomonadati</taxon>
        <taxon>Pseudomonadota</taxon>
        <taxon>Alphaproteobacteria</taxon>
        <taxon>Rhodobacterales</taxon>
        <taxon>Paracoccaceae</taxon>
        <taxon>Cypionkella</taxon>
    </lineage>
</organism>
<protein>
    <submittedName>
        <fullName evidence="1">Glycosyltransferase family 2 protein</fullName>
    </submittedName>
</protein>
<dbReference type="Proteomes" id="UP001595547">
    <property type="component" value="Unassembled WGS sequence"/>
</dbReference>
<name>A0ABV7IT70_9RHOB</name>
<comment type="caution">
    <text evidence="1">The sequence shown here is derived from an EMBL/GenBank/DDBJ whole genome shotgun (WGS) entry which is preliminary data.</text>
</comment>
<dbReference type="EMBL" id="JBHRTO010000001">
    <property type="protein sequence ID" value="MFC3179691.1"/>
    <property type="molecule type" value="Genomic_DNA"/>
</dbReference>
<keyword evidence="2" id="KW-1185">Reference proteome</keyword>
<reference evidence="2" key="1">
    <citation type="journal article" date="2019" name="Int. J. Syst. Evol. Microbiol.">
        <title>The Global Catalogue of Microorganisms (GCM) 10K type strain sequencing project: providing services to taxonomists for standard genome sequencing and annotation.</title>
        <authorList>
            <consortium name="The Broad Institute Genomics Platform"/>
            <consortium name="The Broad Institute Genome Sequencing Center for Infectious Disease"/>
            <person name="Wu L."/>
            <person name="Ma J."/>
        </authorList>
    </citation>
    <scope>NUCLEOTIDE SEQUENCE [LARGE SCALE GENOMIC DNA]</scope>
    <source>
        <strain evidence="2">KCTC 52039</strain>
    </source>
</reference>